<dbReference type="PANTHER" id="PTHR43133">
    <property type="entry name" value="RNA POLYMERASE ECF-TYPE SIGMA FACTO"/>
    <property type="match status" value="1"/>
</dbReference>
<dbReference type="RefSeq" id="WP_137263761.1">
    <property type="nucleotide sequence ID" value="NZ_SZQL01000024.1"/>
</dbReference>
<dbReference type="InterPro" id="IPR039425">
    <property type="entry name" value="RNA_pol_sigma-70-like"/>
</dbReference>
<dbReference type="GO" id="GO:0016987">
    <property type="term" value="F:sigma factor activity"/>
    <property type="evidence" value="ECO:0007669"/>
    <property type="project" value="UniProtKB-KW"/>
</dbReference>
<dbReference type="AlphaFoldDB" id="A0A4U3KUC0"/>
<evidence type="ECO:0000256" key="5">
    <source>
        <dbReference type="ARBA" id="ARBA00023163"/>
    </source>
</evidence>
<protein>
    <submittedName>
        <fullName evidence="8">RNA polymerase sigma factor</fullName>
    </submittedName>
</protein>
<comment type="caution">
    <text evidence="8">The sequence shown here is derived from an EMBL/GenBank/DDBJ whole genome shotgun (WGS) entry which is preliminary data.</text>
</comment>
<dbReference type="InterPro" id="IPR013249">
    <property type="entry name" value="RNA_pol_sigma70_r4_t2"/>
</dbReference>
<dbReference type="SUPFAM" id="SSF88659">
    <property type="entry name" value="Sigma3 and sigma4 domains of RNA polymerase sigma factors"/>
    <property type="match status" value="1"/>
</dbReference>
<dbReference type="InterPro" id="IPR013325">
    <property type="entry name" value="RNA_pol_sigma_r2"/>
</dbReference>
<evidence type="ECO:0000313" key="8">
    <source>
        <dbReference type="EMBL" id="TKK65124.1"/>
    </source>
</evidence>
<dbReference type="InterPro" id="IPR036388">
    <property type="entry name" value="WH-like_DNA-bd_sf"/>
</dbReference>
<evidence type="ECO:0000256" key="1">
    <source>
        <dbReference type="ARBA" id="ARBA00010641"/>
    </source>
</evidence>
<dbReference type="NCBIfam" id="TIGR02937">
    <property type="entry name" value="sigma70-ECF"/>
    <property type="match status" value="1"/>
</dbReference>
<keyword evidence="9" id="KW-1185">Reference proteome</keyword>
<evidence type="ECO:0000256" key="3">
    <source>
        <dbReference type="ARBA" id="ARBA00023082"/>
    </source>
</evidence>
<dbReference type="InterPro" id="IPR013324">
    <property type="entry name" value="RNA_pol_sigma_r3/r4-like"/>
</dbReference>
<sequence length="183" mass="21593">MQRVEEPTDEKIMHKVKDGQLSELTTLFERYHIPLYNFFLKLTIDKSTSEDLTQTLFYRILRFRHTFNHANGSFKPWMYQMARNIHADYCKQKMRISEVVKSTNSDTEEVPLEEGGVEEQDFEKLQAALLELGPIDRELIVLSRYEGLKYAEIAQIKNMSLSAVKVQIHRAMKELRALYFKQL</sequence>
<keyword evidence="2" id="KW-0805">Transcription regulation</keyword>
<reference evidence="8 9" key="1">
    <citation type="submission" date="2019-05" db="EMBL/GenBank/DDBJ databases">
        <title>Panacibacter sp. strain 17mud1-8 Genome sequencing and assembly.</title>
        <authorList>
            <person name="Chhetri G."/>
        </authorList>
    </citation>
    <scope>NUCLEOTIDE SEQUENCE [LARGE SCALE GENOMIC DNA]</scope>
    <source>
        <strain evidence="8 9">17mud1-8</strain>
    </source>
</reference>
<proteinExistence type="inferred from homology"/>
<dbReference type="Pfam" id="PF08281">
    <property type="entry name" value="Sigma70_r4_2"/>
    <property type="match status" value="1"/>
</dbReference>
<keyword evidence="3" id="KW-0731">Sigma factor</keyword>
<dbReference type="EMBL" id="SZQL01000024">
    <property type="protein sequence ID" value="TKK65124.1"/>
    <property type="molecule type" value="Genomic_DNA"/>
</dbReference>
<dbReference type="Gene3D" id="1.10.1740.10">
    <property type="match status" value="1"/>
</dbReference>
<organism evidence="8 9">
    <name type="scientific">Ilyomonas limi</name>
    <dbReference type="NCBI Taxonomy" id="2575867"/>
    <lineage>
        <taxon>Bacteria</taxon>
        <taxon>Pseudomonadati</taxon>
        <taxon>Bacteroidota</taxon>
        <taxon>Chitinophagia</taxon>
        <taxon>Chitinophagales</taxon>
        <taxon>Chitinophagaceae</taxon>
        <taxon>Ilyomonas</taxon>
    </lineage>
</organism>
<dbReference type="Pfam" id="PF04542">
    <property type="entry name" value="Sigma70_r2"/>
    <property type="match status" value="1"/>
</dbReference>
<evidence type="ECO:0000259" key="7">
    <source>
        <dbReference type="Pfam" id="PF08281"/>
    </source>
</evidence>
<keyword evidence="5" id="KW-0804">Transcription</keyword>
<feature type="domain" description="RNA polymerase sigma-70 region 2" evidence="6">
    <location>
        <begin position="27"/>
        <end position="95"/>
    </location>
</feature>
<evidence type="ECO:0000256" key="4">
    <source>
        <dbReference type="ARBA" id="ARBA00023125"/>
    </source>
</evidence>
<comment type="similarity">
    <text evidence="1">Belongs to the sigma-70 factor family. ECF subfamily.</text>
</comment>
<gene>
    <name evidence="8" type="ORF">FC093_20880</name>
</gene>
<dbReference type="InterPro" id="IPR007627">
    <property type="entry name" value="RNA_pol_sigma70_r2"/>
</dbReference>
<evidence type="ECO:0000256" key="2">
    <source>
        <dbReference type="ARBA" id="ARBA00023015"/>
    </source>
</evidence>
<dbReference type="SUPFAM" id="SSF88946">
    <property type="entry name" value="Sigma2 domain of RNA polymerase sigma factors"/>
    <property type="match status" value="1"/>
</dbReference>
<evidence type="ECO:0000313" key="9">
    <source>
        <dbReference type="Proteomes" id="UP000305848"/>
    </source>
</evidence>
<accession>A0A4U3KUC0</accession>
<dbReference type="Proteomes" id="UP000305848">
    <property type="component" value="Unassembled WGS sequence"/>
</dbReference>
<dbReference type="GO" id="GO:0006352">
    <property type="term" value="P:DNA-templated transcription initiation"/>
    <property type="evidence" value="ECO:0007669"/>
    <property type="project" value="InterPro"/>
</dbReference>
<dbReference type="Gene3D" id="1.10.10.10">
    <property type="entry name" value="Winged helix-like DNA-binding domain superfamily/Winged helix DNA-binding domain"/>
    <property type="match status" value="1"/>
</dbReference>
<dbReference type="GO" id="GO:0003677">
    <property type="term" value="F:DNA binding"/>
    <property type="evidence" value="ECO:0007669"/>
    <property type="project" value="UniProtKB-KW"/>
</dbReference>
<dbReference type="PANTHER" id="PTHR43133:SF8">
    <property type="entry name" value="RNA POLYMERASE SIGMA FACTOR HI_1459-RELATED"/>
    <property type="match status" value="1"/>
</dbReference>
<dbReference type="InterPro" id="IPR014284">
    <property type="entry name" value="RNA_pol_sigma-70_dom"/>
</dbReference>
<dbReference type="CDD" id="cd06171">
    <property type="entry name" value="Sigma70_r4"/>
    <property type="match status" value="1"/>
</dbReference>
<feature type="domain" description="RNA polymerase sigma factor 70 region 4 type 2" evidence="7">
    <location>
        <begin position="123"/>
        <end position="175"/>
    </location>
</feature>
<evidence type="ECO:0000259" key="6">
    <source>
        <dbReference type="Pfam" id="PF04542"/>
    </source>
</evidence>
<name>A0A4U3KUC0_9BACT</name>
<dbReference type="OrthoDB" id="9798255at2"/>
<keyword evidence="4" id="KW-0238">DNA-binding</keyword>